<keyword evidence="3" id="KW-1185">Reference proteome</keyword>
<sequence>MYVGRQALRAKGVTEGRRNKPKTKPNNKEKKTRLQARYGTICIKSESGFEKANRCERGEYLCVKGDPNQRACVPSVAVAVTCEMHIVKMVLKLKSKT</sequence>
<accession>A0A182NYT7</accession>
<dbReference type="Proteomes" id="UP000075884">
    <property type="component" value="Unassembled WGS sequence"/>
</dbReference>
<reference evidence="2" key="2">
    <citation type="submission" date="2020-05" db="UniProtKB">
        <authorList>
            <consortium name="EnsemblMetazoa"/>
        </authorList>
    </citation>
    <scope>IDENTIFICATION</scope>
    <source>
        <strain evidence="2">WRAIR2</strain>
    </source>
</reference>
<protein>
    <submittedName>
        <fullName evidence="2">Uncharacterized protein</fullName>
    </submittedName>
</protein>
<feature type="region of interest" description="Disordered" evidence="1">
    <location>
        <begin position="1"/>
        <end position="33"/>
    </location>
</feature>
<reference evidence="3" key="1">
    <citation type="submission" date="2013-03" db="EMBL/GenBank/DDBJ databases">
        <title>The Genome Sequence of Anopheles dirus WRAIR2.</title>
        <authorList>
            <consortium name="The Broad Institute Genomics Platform"/>
            <person name="Neafsey D.E."/>
            <person name="Walton C."/>
            <person name="Walker B."/>
            <person name="Young S.K."/>
            <person name="Zeng Q."/>
            <person name="Gargeya S."/>
            <person name="Fitzgerald M."/>
            <person name="Haas B."/>
            <person name="Abouelleil A."/>
            <person name="Allen A.W."/>
            <person name="Alvarado L."/>
            <person name="Arachchi H.M."/>
            <person name="Berlin A.M."/>
            <person name="Chapman S.B."/>
            <person name="Gainer-Dewar J."/>
            <person name="Goldberg J."/>
            <person name="Griggs A."/>
            <person name="Gujja S."/>
            <person name="Hansen M."/>
            <person name="Howarth C."/>
            <person name="Imamovic A."/>
            <person name="Ireland A."/>
            <person name="Larimer J."/>
            <person name="McCowan C."/>
            <person name="Murphy C."/>
            <person name="Pearson M."/>
            <person name="Poon T.W."/>
            <person name="Priest M."/>
            <person name="Roberts A."/>
            <person name="Saif S."/>
            <person name="Shea T."/>
            <person name="Sisk P."/>
            <person name="Sykes S."/>
            <person name="Wortman J."/>
            <person name="Nusbaum C."/>
            <person name="Birren B."/>
        </authorList>
    </citation>
    <scope>NUCLEOTIDE SEQUENCE [LARGE SCALE GENOMIC DNA]</scope>
    <source>
        <strain evidence="3">WRAIR2</strain>
    </source>
</reference>
<evidence type="ECO:0000313" key="2">
    <source>
        <dbReference type="EnsemblMetazoa" id="ADIR014976-PA"/>
    </source>
</evidence>
<organism evidence="2 3">
    <name type="scientific">Anopheles dirus</name>
    <dbReference type="NCBI Taxonomy" id="7168"/>
    <lineage>
        <taxon>Eukaryota</taxon>
        <taxon>Metazoa</taxon>
        <taxon>Ecdysozoa</taxon>
        <taxon>Arthropoda</taxon>
        <taxon>Hexapoda</taxon>
        <taxon>Insecta</taxon>
        <taxon>Pterygota</taxon>
        <taxon>Neoptera</taxon>
        <taxon>Endopterygota</taxon>
        <taxon>Diptera</taxon>
        <taxon>Nematocera</taxon>
        <taxon>Culicoidea</taxon>
        <taxon>Culicidae</taxon>
        <taxon>Anophelinae</taxon>
        <taxon>Anopheles</taxon>
    </lineage>
</organism>
<evidence type="ECO:0000313" key="3">
    <source>
        <dbReference type="Proteomes" id="UP000075884"/>
    </source>
</evidence>
<feature type="compositionally biased region" description="Basic residues" evidence="1">
    <location>
        <begin position="19"/>
        <end position="33"/>
    </location>
</feature>
<proteinExistence type="predicted"/>
<dbReference type="AlphaFoldDB" id="A0A182NYT7"/>
<name>A0A182NYT7_9DIPT</name>
<dbReference type="EnsemblMetazoa" id="ADIR014976-RA">
    <property type="protein sequence ID" value="ADIR014976-PA"/>
    <property type="gene ID" value="ADIR014976"/>
</dbReference>
<dbReference type="VEuPathDB" id="VectorBase:ADIR014976"/>
<evidence type="ECO:0000256" key="1">
    <source>
        <dbReference type="SAM" id="MobiDB-lite"/>
    </source>
</evidence>